<evidence type="ECO:0000313" key="1">
    <source>
        <dbReference type="EMBL" id="SMF26972.1"/>
    </source>
</evidence>
<dbReference type="Proteomes" id="UP000192917">
    <property type="component" value="Unassembled WGS sequence"/>
</dbReference>
<organism evidence="1 2">
    <name type="scientific">Tistlia consotensis USBA 355</name>
    <dbReference type="NCBI Taxonomy" id="560819"/>
    <lineage>
        <taxon>Bacteria</taxon>
        <taxon>Pseudomonadati</taxon>
        <taxon>Pseudomonadota</taxon>
        <taxon>Alphaproteobacteria</taxon>
        <taxon>Rhodospirillales</taxon>
        <taxon>Rhodovibrionaceae</taxon>
        <taxon>Tistlia</taxon>
    </lineage>
</organism>
<gene>
    <name evidence="1" type="ORF">SAMN05428998_10946</name>
</gene>
<proteinExistence type="predicted"/>
<name>A0A1Y6BY38_9PROT</name>
<reference evidence="1 2" key="1">
    <citation type="submission" date="2017-04" db="EMBL/GenBank/DDBJ databases">
        <authorList>
            <person name="Afonso C.L."/>
            <person name="Miller P.J."/>
            <person name="Scott M.A."/>
            <person name="Spackman E."/>
            <person name="Goraichik I."/>
            <person name="Dimitrov K.M."/>
            <person name="Suarez D.L."/>
            <person name="Swayne D.E."/>
        </authorList>
    </citation>
    <scope>NUCLEOTIDE SEQUENCE [LARGE SCALE GENOMIC DNA]</scope>
    <source>
        <strain evidence="1 2">USBA 355</strain>
    </source>
</reference>
<dbReference type="EMBL" id="FWZX01000009">
    <property type="protein sequence ID" value="SMF26972.1"/>
    <property type="molecule type" value="Genomic_DNA"/>
</dbReference>
<sequence length="75" mass="7730">MVPALEAAPPGQVLSIRGAGGRLTAEVETPAGVRLVRLKDRLGEWTVSAIDLGGVALSASGGRSLQLPFSSRYAK</sequence>
<evidence type="ECO:0000313" key="2">
    <source>
        <dbReference type="Proteomes" id="UP000192917"/>
    </source>
</evidence>
<accession>A0A1Y6BY38</accession>
<dbReference type="STRING" id="560819.SAMN05428998_10946"/>
<protein>
    <submittedName>
        <fullName evidence="1">Uncharacterized protein</fullName>
    </submittedName>
</protein>
<keyword evidence="2" id="KW-1185">Reference proteome</keyword>
<dbReference type="AlphaFoldDB" id="A0A1Y6BY38"/>